<dbReference type="OrthoDB" id="3711542at2759"/>
<dbReference type="AlphaFoldDB" id="A0A6G1IIH5"/>
<gene>
    <name evidence="2" type="ORF">K458DRAFT_423692</name>
</gene>
<dbReference type="Proteomes" id="UP000799291">
    <property type="component" value="Unassembled WGS sequence"/>
</dbReference>
<proteinExistence type="predicted"/>
<dbReference type="EMBL" id="MU005619">
    <property type="protein sequence ID" value="KAF2677751.1"/>
    <property type="molecule type" value="Genomic_DNA"/>
</dbReference>
<dbReference type="InterPro" id="IPR010730">
    <property type="entry name" value="HET"/>
</dbReference>
<dbReference type="InterPro" id="IPR052895">
    <property type="entry name" value="HetReg/Transcr_Mod"/>
</dbReference>
<dbReference type="Pfam" id="PF06985">
    <property type="entry name" value="HET"/>
    <property type="match status" value="1"/>
</dbReference>
<reference evidence="2" key="1">
    <citation type="journal article" date="2020" name="Stud. Mycol.">
        <title>101 Dothideomycetes genomes: a test case for predicting lifestyles and emergence of pathogens.</title>
        <authorList>
            <person name="Haridas S."/>
            <person name="Albert R."/>
            <person name="Binder M."/>
            <person name="Bloem J."/>
            <person name="Labutti K."/>
            <person name="Salamov A."/>
            <person name="Andreopoulos B."/>
            <person name="Baker S."/>
            <person name="Barry K."/>
            <person name="Bills G."/>
            <person name="Bluhm B."/>
            <person name="Cannon C."/>
            <person name="Castanera R."/>
            <person name="Culley D."/>
            <person name="Daum C."/>
            <person name="Ezra D."/>
            <person name="Gonzalez J."/>
            <person name="Henrissat B."/>
            <person name="Kuo A."/>
            <person name="Liang C."/>
            <person name="Lipzen A."/>
            <person name="Lutzoni F."/>
            <person name="Magnuson J."/>
            <person name="Mondo S."/>
            <person name="Nolan M."/>
            <person name="Ohm R."/>
            <person name="Pangilinan J."/>
            <person name="Park H.-J."/>
            <person name="Ramirez L."/>
            <person name="Alfaro M."/>
            <person name="Sun H."/>
            <person name="Tritt A."/>
            <person name="Yoshinaga Y."/>
            <person name="Zwiers L.-H."/>
            <person name="Turgeon B."/>
            <person name="Goodwin S."/>
            <person name="Spatafora J."/>
            <person name="Crous P."/>
            <person name="Grigoriev I."/>
        </authorList>
    </citation>
    <scope>NUCLEOTIDE SEQUENCE</scope>
    <source>
        <strain evidence="2">CBS 122367</strain>
    </source>
</reference>
<evidence type="ECO:0000259" key="1">
    <source>
        <dbReference type="Pfam" id="PF06985"/>
    </source>
</evidence>
<evidence type="ECO:0000313" key="2">
    <source>
        <dbReference type="EMBL" id="KAF2677751.1"/>
    </source>
</evidence>
<dbReference type="PANTHER" id="PTHR24148:SF64">
    <property type="entry name" value="HETEROKARYON INCOMPATIBILITY DOMAIN-CONTAINING PROTEIN"/>
    <property type="match status" value="1"/>
</dbReference>
<keyword evidence="3" id="KW-1185">Reference proteome</keyword>
<name>A0A6G1IIH5_9PLEO</name>
<organism evidence="2 3">
    <name type="scientific">Lentithecium fluviatile CBS 122367</name>
    <dbReference type="NCBI Taxonomy" id="1168545"/>
    <lineage>
        <taxon>Eukaryota</taxon>
        <taxon>Fungi</taxon>
        <taxon>Dikarya</taxon>
        <taxon>Ascomycota</taxon>
        <taxon>Pezizomycotina</taxon>
        <taxon>Dothideomycetes</taxon>
        <taxon>Pleosporomycetidae</taxon>
        <taxon>Pleosporales</taxon>
        <taxon>Massarineae</taxon>
        <taxon>Lentitheciaceae</taxon>
        <taxon>Lentithecium</taxon>
    </lineage>
</organism>
<sequence length="638" mass="70972">MSAINSNAPTGAITLNRCRACSGGDGFHYSHNGWTTKVIAGVPKTRDYKAVSYVWGEYKPLPLHCLHCKKITQIPMESEEKFRRIMALTDRPGQSLWLDALSIDQADHADIAAQMAVMGDIYSNARSVAVLLPKSDGDAYRMIEEMGDLASLINTHQRVFDKNQKDAETEWLEQRCKRFFALADEFEQNIHKWIYWRRAWTFQEWALAYELGLTWEGSPDLVNLANIKGPILQAATTMVVYKLQCGVYALVDTGLSRGGAPTVYANIRRLFPDEHAFIPPDAVNEAEARFEAFTPSIGFQNALGLRQAARGHDLPCYAAFNLDAALPTSKEQRFLERFSMAMHTRGVTKREARFEADLVASWASMCNIAYDYDKNDLMPLALKKVLSTMRMDHGMMIYKFQVNTRGSSGELDLTFPEYATAHRRGGSGTYYHGLPILTGRADTATHLRIGLSQPLEMLELKGSGVGIRKVRYTSITQAAKLTDIKSIIEVISSTSKGLHSPYFTEEKNPHQDLEDVLSNPSPEAVHKMLITASIVVESRLEDGGGQFKTWAICPAHTDLNKCFVAREALSGTLVIATSEQDSHRVVAYLTVTDNRSASSLIKMDEQGKIEISSPGMLPGVPDGATYQGYIEEETVIAF</sequence>
<accession>A0A6G1IIH5</accession>
<dbReference type="PANTHER" id="PTHR24148">
    <property type="entry name" value="ANKYRIN REPEAT DOMAIN-CONTAINING PROTEIN 39 HOMOLOG-RELATED"/>
    <property type="match status" value="1"/>
</dbReference>
<evidence type="ECO:0000313" key="3">
    <source>
        <dbReference type="Proteomes" id="UP000799291"/>
    </source>
</evidence>
<protein>
    <recommendedName>
        <fullName evidence="1">Heterokaryon incompatibility domain-containing protein</fullName>
    </recommendedName>
</protein>
<feature type="domain" description="Heterokaryon incompatibility" evidence="1">
    <location>
        <begin position="48"/>
        <end position="204"/>
    </location>
</feature>